<comment type="caution">
    <text evidence="2">The sequence shown here is derived from an EMBL/GenBank/DDBJ whole genome shotgun (WGS) entry which is preliminary data.</text>
</comment>
<gene>
    <name evidence="2" type="ORF">BDZ31_002288</name>
</gene>
<evidence type="ECO:0000313" key="3">
    <source>
        <dbReference type="Proteomes" id="UP000585272"/>
    </source>
</evidence>
<dbReference type="Proteomes" id="UP000585272">
    <property type="component" value="Unassembled WGS sequence"/>
</dbReference>
<feature type="region of interest" description="Disordered" evidence="1">
    <location>
        <begin position="1"/>
        <end position="62"/>
    </location>
</feature>
<accession>A0A840ID67</accession>
<keyword evidence="3" id="KW-1185">Reference proteome</keyword>
<evidence type="ECO:0000256" key="1">
    <source>
        <dbReference type="SAM" id="MobiDB-lite"/>
    </source>
</evidence>
<reference evidence="2 3" key="1">
    <citation type="submission" date="2020-08" db="EMBL/GenBank/DDBJ databases">
        <title>Genomic Encyclopedia of Archaeal and Bacterial Type Strains, Phase II (KMG-II): from individual species to whole genera.</title>
        <authorList>
            <person name="Goeker M."/>
        </authorList>
    </citation>
    <scope>NUCLEOTIDE SEQUENCE [LARGE SCALE GENOMIC DNA]</scope>
    <source>
        <strain evidence="2 3">DSM 23288</strain>
    </source>
</reference>
<dbReference type="AlphaFoldDB" id="A0A840ID67"/>
<organism evidence="2 3">
    <name type="scientific">Conexibacter arvalis</name>
    <dbReference type="NCBI Taxonomy" id="912552"/>
    <lineage>
        <taxon>Bacteria</taxon>
        <taxon>Bacillati</taxon>
        <taxon>Actinomycetota</taxon>
        <taxon>Thermoleophilia</taxon>
        <taxon>Solirubrobacterales</taxon>
        <taxon>Conexibacteraceae</taxon>
        <taxon>Conexibacter</taxon>
    </lineage>
</organism>
<feature type="compositionally biased region" description="Low complexity" evidence="1">
    <location>
        <begin position="48"/>
        <end position="61"/>
    </location>
</feature>
<proteinExistence type="predicted"/>
<protein>
    <submittedName>
        <fullName evidence="2">3-oxoacyl-ACP reductase-like protein</fullName>
    </submittedName>
</protein>
<dbReference type="EMBL" id="JACHNU010000002">
    <property type="protein sequence ID" value="MBB4662702.1"/>
    <property type="molecule type" value="Genomic_DNA"/>
</dbReference>
<dbReference type="RefSeq" id="WP_183342080.1">
    <property type="nucleotide sequence ID" value="NZ_JACHNU010000002.1"/>
</dbReference>
<evidence type="ECO:0000313" key="2">
    <source>
        <dbReference type="EMBL" id="MBB4662702.1"/>
    </source>
</evidence>
<name>A0A840ID67_9ACTN</name>
<sequence>MSRDPGVPLGSGPEEGAADAEPTTVTPPPAPPAGEAAPPPIAPPAPPASAAAPPLAIPGLPLDRPELHVGAAFLGGVVLAQVLKRFAR</sequence>
<feature type="compositionally biased region" description="Pro residues" evidence="1">
    <location>
        <begin position="25"/>
        <end position="47"/>
    </location>
</feature>